<organism evidence="2 3">
    <name type="scientific">Persicirhabdus sediminis</name>
    <dbReference type="NCBI Taxonomy" id="454144"/>
    <lineage>
        <taxon>Bacteria</taxon>
        <taxon>Pseudomonadati</taxon>
        <taxon>Verrucomicrobiota</taxon>
        <taxon>Verrucomicrobiia</taxon>
        <taxon>Verrucomicrobiales</taxon>
        <taxon>Verrucomicrobiaceae</taxon>
        <taxon>Persicirhabdus</taxon>
    </lineage>
</organism>
<sequence>MDLQSLLNDAAFWIRDHLREVTFAWIASLLVIYGKELTKFVKGMISSWMFVLRVLVFVLVCAFGYGWLAIKCAGILAAYLKGMNDLNLCAIVLIAFFIVGILADRRNHI</sequence>
<accession>A0A8J7SLB3</accession>
<keyword evidence="1" id="KW-1133">Transmembrane helix</keyword>
<evidence type="ECO:0000313" key="2">
    <source>
        <dbReference type="EMBL" id="MBK1790278.1"/>
    </source>
</evidence>
<reference evidence="2" key="1">
    <citation type="submission" date="2021-01" db="EMBL/GenBank/DDBJ databases">
        <title>Modified the classification status of verrucomicrobia.</title>
        <authorList>
            <person name="Feng X."/>
        </authorList>
    </citation>
    <scope>NUCLEOTIDE SEQUENCE</scope>
    <source>
        <strain evidence="2">_KCTC 22039</strain>
    </source>
</reference>
<dbReference type="Pfam" id="PF11872">
    <property type="entry name" value="DUF3392"/>
    <property type="match status" value="1"/>
</dbReference>
<dbReference type="InterPro" id="IPR021813">
    <property type="entry name" value="DUF3392"/>
</dbReference>
<keyword evidence="1" id="KW-0812">Transmembrane</keyword>
<dbReference type="EMBL" id="JAENIM010000021">
    <property type="protein sequence ID" value="MBK1790278.1"/>
    <property type="molecule type" value="Genomic_DNA"/>
</dbReference>
<dbReference type="AlphaFoldDB" id="A0A8J7SLB3"/>
<comment type="caution">
    <text evidence="2">The sequence shown here is derived from an EMBL/GenBank/DDBJ whole genome shotgun (WGS) entry which is preliminary data.</text>
</comment>
<evidence type="ECO:0000313" key="3">
    <source>
        <dbReference type="Proteomes" id="UP000624703"/>
    </source>
</evidence>
<gene>
    <name evidence="2" type="ORF">JIN82_03800</name>
</gene>
<keyword evidence="1" id="KW-0472">Membrane</keyword>
<evidence type="ECO:0000256" key="1">
    <source>
        <dbReference type="SAM" id="Phobius"/>
    </source>
</evidence>
<keyword evidence="3" id="KW-1185">Reference proteome</keyword>
<dbReference type="RefSeq" id="WP_200310315.1">
    <property type="nucleotide sequence ID" value="NZ_JAENIM010000021.1"/>
</dbReference>
<feature type="transmembrane region" description="Helical" evidence="1">
    <location>
        <begin position="85"/>
        <end position="103"/>
    </location>
</feature>
<proteinExistence type="predicted"/>
<feature type="transmembrane region" description="Helical" evidence="1">
    <location>
        <begin position="50"/>
        <end position="79"/>
    </location>
</feature>
<dbReference type="Proteomes" id="UP000624703">
    <property type="component" value="Unassembled WGS sequence"/>
</dbReference>
<name>A0A8J7SLB3_9BACT</name>
<protein>
    <submittedName>
        <fullName evidence="2">DUF3392 family protein</fullName>
    </submittedName>
</protein>
<feature type="transmembrane region" description="Helical" evidence="1">
    <location>
        <begin position="20"/>
        <end position="38"/>
    </location>
</feature>